<keyword evidence="2" id="KW-1185">Reference proteome</keyword>
<sequence length="1324" mass="145709">MASAVSPRNVVLKNLRRQVLGDGPAALAAASSEGDDREKLPLPRLGDMQLHSFYKPSLEAGTYTIKASQDVGITYNPDPKTKKSTTTTELLPLGLKGETTAIQTFEVIAPRFAIDPKDIHSTYPPQGHADQPSVLPHIVFNDPHLPWERGAPGITDKFSNPDQDSIPWLAVFPFDCNGTTPEQQELRLTPAQLNGPYAVFKKFSQESSDTAGPQGPGGPSVKTPVELKQSAFFTLPMTVSDYLVLANPPDIPEGSNLDPKNFTKVRIPPFRNDPDYSEFEKLNTPVEVLFMSGKLFKQLFPLNDQKLPDVTPFRYLSHVRNVNTEGMVQASAEDAETGLFSIIHSKRTGPTDVAQNTPPRPQIVHMLSLEYVDQMTGIDIMADDELVAFVSLHRWNYLCQPPLSVNFVDAMRDLGESMKDTKDVDGSAVLRNNLLRLPETVLTQMRLDLMIQNKGTGSLKPDKVTGLRSAMLERLQNGYTLVKHRTASGEETVAINRGPLIPTSPASLPAKWPFGSNFGQDYQIFDRTLGMMDISYSSAWQIGKLLAISDLGFVASLLRVRSMAHMTGKRDSQIMSANMALGMKDKQAVFSTLLSSAAASRAISATSSHAELTVPDLRQRWSHTAPVSEDSKAASTLAANPMVANAFSTGIRRQVANSASAAGTTDAIFDEVALAANPDWAYVHTWIMDRLYLTGLPTHYYIGDAAFLPPESIRFFQIDTNWMDCFIDGALSVANHMGQNDDQVREAIKDQLNEFFKTKYTNKTGQPLHYPQVPRYGFFLRSAVVTIFPDLTLDIPYPDEATGAGRVPIPLQKHLGKDVLMVLLDRPPEDIVKIKITQPAHQQRFSAGDNLDQHSLDFLFRQIYKSAKTDGTLPTDFFHEFGPLHRYNNSSNPPAAPTDPAHVEAEIQLTQEPLYDWTTRCLDLIALERYLLGKDGVYSEGTDASMRTEWGPNDGIYQQLSSAMTALTLNDTMKFLEIKGLNYDNARKSAQVPYGIRTRKVPAQLKAVNRTLASMRTGPAMEMPLLGKASSNPLPAIALQAPVAAPSTSLRAEALQHPTVPAHLTRLAPLAGASVNLPINITRAAATVAGPAAGPPAPAQIFPVASDRSFRYAIFPSTSKFVPALQGQPNSNSYVFIDTPFVPDLIFSVNINPVATNQIEVIENGKKVKKSLWLREIQFKIPVGDSNRRKGSADIQGLGLVPDNASAGLRGRMLDNQRWVIHLDPGAEYMVVRIIPRSTRMATPVEWNRNLSFKLMEVDIAGTDVPSAGEPKPPTGMVEIRVSELYGFLKEDGKTWQDQGRASWTWKLMRRTGWASGWRPAGPS</sequence>
<reference evidence="1" key="1">
    <citation type="journal article" date="2020" name="Stud. Mycol.">
        <title>101 Dothideomycetes genomes: a test case for predicting lifestyles and emergence of pathogens.</title>
        <authorList>
            <person name="Haridas S."/>
            <person name="Albert R."/>
            <person name="Binder M."/>
            <person name="Bloem J."/>
            <person name="Labutti K."/>
            <person name="Salamov A."/>
            <person name="Andreopoulos B."/>
            <person name="Baker S."/>
            <person name="Barry K."/>
            <person name="Bills G."/>
            <person name="Bluhm B."/>
            <person name="Cannon C."/>
            <person name="Castanera R."/>
            <person name="Culley D."/>
            <person name="Daum C."/>
            <person name="Ezra D."/>
            <person name="Gonzalez J."/>
            <person name="Henrissat B."/>
            <person name="Kuo A."/>
            <person name="Liang C."/>
            <person name="Lipzen A."/>
            <person name="Lutzoni F."/>
            <person name="Magnuson J."/>
            <person name="Mondo S."/>
            <person name="Nolan M."/>
            <person name="Ohm R."/>
            <person name="Pangilinan J."/>
            <person name="Park H.-J."/>
            <person name="Ramirez L."/>
            <person name="Alfaro M."/>
            <person name="Sun H."/>
            <person name="Tritt A."/>
            <person name="Yoshinaga Y."/>
            <person name="Zwiers L.-H."/>
            <person name="Turgeon B."/>
            <person name="Goodwin S."/>
            <person name="Spatafora J."/>
            <person name="Crous P."/>
            <person name="Grigoriev I."/>
        </authorList>
    </citation>
    <scope>NUCLEOTIDE SEQUENCE</scope>
    <source>
        <strain evidence="1">CBS 125425</strain>
    </source>
</reference>
<gene>
    <name evidence="1" type="ORF">EJ04DRAFT_574290</name>
</gene>
<organism evidence="1 2">
    <name type="scientific">Polyplosphaeria fusca</name>
    <dbReference type="NCBI Taxonomy" id="682080"/>
    <lineage>
        <taxon>Eukaryota</taxon>
        <taxon>Fungi</taxon>
        <taxon>Dikarya</taxon>
        <taxon>Ascomycota</taxon>
        <taxon>Pezizomycotina</taxon>
        <taxon>Dothideomycetes</taxon>
        <taxon>Pleosporomycetidae</taxon>
        <taxon>Pleosporales</taxon>
        <taxon>Tetraplosphaeriaceae</taxon>
        <taxon>Polyplosphaeria</taxon>
    </lineage>
</organism>
<dbReference type="Proteomes" id="UP000799444">
    <property type="component" value="Unassembled WGS sequence"/>
</dbReference>
<comment type="caution">
    <text evidence="1">The sequence shown here is derived from an EMBL/GenBank/DDBJ whole genome shotgun (WGS) entry which is preliminary data.</text>
</comment>
<name>A0A9P4R6L8_9PLEO</name>
<dbReference type="OrthoDB" id="3029913at2759"/>
<evidence type="ECO:0000313" key="2">
    <source>
        <dbReference type="Proteomes" id="UP000799444"/>
    </source>
</evidence>
<protein>
    <submittedName>
        <fullName evidence="1">Uncharacterized protein</fullName>
    </submittedName>
</protein>
<dbReference type="EMBL" id="ML996113">
    <property type="protein sequence ID" value="KAF2737783.1"/>
    <property type="molecule type" value="Genomic_DNA"/>
</dbReference>
<accession>A0A9P4R6L8</accession>
<proteinExistence type="predicted"/>
<evidence type="ECO:0000313" key="1">
    <source>
        <dbReference type="EMBL" id="KAF2737783.1"/>
    </source>
</evidence>